<comment type="caution">
    <text evidence="2">The sequence shown here is derived from an EMBL/GenBank/DDBJ whole genome shotgun (WGS) entry which is preliminary data.</text>
</comment>
<organism evidence="2 3">
    <name type="scientific">Chryseobacterium cheonjiense</name>
    <dbReference type="NCBI Taxonomy" id="2728845"/>
    <lineage>
        <taxon>Bacteria</taxon>
        <taxon>Pseudomonadati</taxon>
        <taxon>Bacteroidota</taxon>
        <taxon>Flavobacteriia</taxon>
        <taxon>Flavobacteriales</taxon>
        <taxon>Weeksellaceae</taxon>
        <taxon>Chryseobacterium group</taxon>
        <taxon>Chryseobacterium</taxon>
    </lineage>
</organism>
<evidence type="ECO:0000313" key="3">
    <source>
        <dbReference type="Proteomes" id="UP000552615"/>
    </source>
</evidence>
<dbReference type="AlphaFoldDB" id="A0A7Y0A7V0"/>
<feature type="signal peptide" evidence="1">
    <location>
        <begin position="1"/>
        <end position="17"/>
    </location>
</feature>
<gene>
    <name evidence="2" type="ORF">HHL20_13185</name>
</gene>
<keyword evidence="3" id="KW-1185">Reference proteome</keyword>
<evidence type="ECO:0008006" key="4">
    <source>
        <dbReference type="Google" id="ProtNLM"/>
    </source>
</evidence>
<dbReference type="RefSeq" id="WP_169231637.1">
    <property type="nucleotide sequence ID" value="NZ_JABBGF010000002.1"/>
</dbReference>
<evidence type="ECO:0000313" key="2">
    <source>
        <dbReference type="EMBL" id="NML58296.1"/>
    </source>
</evidence>
<keyword evidence="1" id="KW-0732">Signal</keyword>
<evidence type="ECO:0000256" key="1">
    <source>
        <dbReference type="SAM" id="SignalP"/>
    </source>
</evidence>
<dbReference type="Proteomes" id="UP000552615">
    <property type="component" value="Unassembled WGS sequence"/>
</dbReference>
<reference evidence="2 3" key="1">
    <citation type="submission" date="2020-04" db="EMBL/GenBank/DDBJ databases">
        <title>Chryseobacterium sp. RJ-7-14 sp. nov., isolated from Jeju soil.</title>
        <authorList>
            <person name="Dahal R.H."/>
            <person name="Chaudhary D.K."/>
        </authorList>
    </citation>
    <scope>NUCLEOTIDE SEQUENCE [LARGE SCALE GENOMIC DNA]</scope>
    <source>
        <strain evidence="2 3">RJ-7-14</strain>
    </source>
</reference>
<accession>A0A7Y0A7V0</accession>
<feature type="chain" id="PRO_5031218945" description="Glycine zipper domain-containing protein" evidence="1">
    <location>
        <begin position="18"/>
        <end position="346"/>
    </location>
</feature>
<dbReference type="EMBL" id="JABBGF010000002">
    <property type="protein sequence ID" value="NML58296.1"/>
    <property type="molecule type" value="Genomic_DNA"/>
</dbReference>
<sequence>MRKSVLLVLLIISTLFAAQKSELIKLNENIKDKNSRTKSITFIDNRTDKHIGIITDKDEKAEIKFEHEDLKEYIENKFIRDNKKVGTNDIIIMLEDLKFYDEQDDNKDFPYGKAKIRISAFLKRNDRYYFINRYDNVIVSNPKTTAHPQRFLASETSDVITEFIKAAYFLNITGSYIPESEINNYDEYLNKDYKAFNNPELKDGVYLNFKSFREQNPNPDYYTKKNGRGEVVRLMYKDIQTSISQMYCYVEGGKAYKLTPVGFDGMRKDQKGFYIHTSRVNLFLQAKTGGVFVGAIAGGVVGALIGAAIDSASSSNGGAMNGIGYRSTLETDVYIDSLTGGYVFTK</sequence>
<proteinExistence type="predicted"/>
<name>A0A7Y0A7V0_9FLAO</name>
<protein>
    <recommendedName>
        <fullName evidence="4">Glycine zipper domain-containing protein</fullName>
    </recommendedName>
</protein>